<evidence type="ECO:0000313" key="2">
    <source>
        <dbReference type="Proteomes" id="UP000762676"/>
    </source>
</evidence>
<proteinExistence type="predicted"/>
<keyword evidence="2" id="KW-1185">Reference proteome</keyword>
<sequence length="150" mass="16392">MEQVGEQARTGNNMASAIVNILEKVLSDNPDVKDLTLWSDSCVTRAKAWAYELSQLDAQQELFATKAINDVLFDFEARCGKIHRDSVKINEATIQSTPSTSRCSTPYFTVQPEGIPVYQATGVQGVHDSGANGADALTLSQFFSTFDPNQ</sequence>
<comment type="caution">
    <text evidence="1">The sequence shown here is derived from an EMBL/GenBank/DDBJ whole genome shotgun (WGS) entry which is preliminary data.</text>
</comment>
<gene>
    <name evidence="1" type="ORF">ElyMa_001417300</name>
</gene>
<dbReference type="AlphaFoldDB" id="A0AAV4IUJ7"/>
<dbReference type="Proteomes" id="UP000762676">
    <property type="component" value="Unassembled WGS sequence"/>
</dbReference>
<dbReference type="EMBL" id="BMAT01002785">
    <property type="protein sequence ID" value="GFS14178.1"/>
    <property type="molecule type" value="Genomic_DNA"/>
</dbReference>
<evidence type="ECO:0000313" key="1">
    <source>
        <dbReference type="EMBL" id="GFS14178.1"/>
    </source>
</evidence>
<accession>A0AAV4IUJ7</accession>
<name>A0AAV4IUJ7_9GAST</name>
<reference evidence="1 2" key="1">
    <citation type="journal article" date="2021" name="Elife">
        <title>Chloroplast acquisition without the gene transfer in kleptoplastic sea slugs, Plakobranchus ocellatus.</title>
        <authorList>
            <person name="Maeda T."/>
            <person name="Takahashi S."/>
            <person name="Yoshida T."/>
            <person name="Shimamura S."/>
            <person name="Takaki Y."/>
            <person name="Nagai Y."/>
            <person name="Toyoda A."/>
            <person name="Suzuki Y."/>
            <person name="Arimoto A."/>
            <person name="Ishii H."/>
            <person name="Satoh N."/>
            <person name="Nishiyama T."/>
            <person name="Hasebe M."/>
            <person name="Maruyama T."/>
            <person name="Minagawa J."/>
            <person name="Obokata J."/>
            <person name="Shigenobu S."/>
        </authorList>
    </citation>
    <scope>NUCLEOTIDE SEQUENCE [LARGE SCALE GENOMIC DNA]</scope>
</reference>
<organism evidence="1 2">
    <name type="scientific">Elysia marginata</name>
    <dbReference type="NCBI Taxonomy" id="1093978"/>
    <lineage>
        <taxon>Eukaryota</taxon>
        <taxon>Metazoa</taxon>
        <taxon>Spiralia</taxon>
        <taxon>Lophotrochozoa</taxon>
        <taxon>Mollusca</taxon>
        <taxon>Gastropoda</taxon>
        <taxon>Heterobranchia</taxon>
        <taxon>Euthyneura</taxon>
        <taxon>Panpulmonata</taxon>
        <taxon>Sacoglossa</taxon>
        <taxon>Placobranchoidea</taxon>
        <taxon>Plakobranchidae</taxon>
        <taxon>Elysia</taxon>
    </lineage>
</organism>
<protein>
    <submittedName>
        <fullName evidence="1">Uncharacterized protein</fullName>
    </submittedName>
</protein>